<keyword evidence="3" id="KW-0547">Nucleotide-binding</keyword>
<sequence length="257" mass="28296">MIQLDRLSMTYKGGVIGIKPISLSFIKGQFTVILGASGSGKSTLLRCLNYLNRPTTGTVIVEGLGNLHNRKVLYEHRKRTGMIFQQHQLISRQTALGNVLVGRLAYHSTLRSFFPLPKADQYIALECLDRVGLLHKALTRVDTLSGGQQQRVGIARALAQKPQLILADEPVASLDPTSTHKVLSFLRQTCQEDGISAILSLHQIDLARIYADRIIGLSQGKVVLDGKPADISAYELKQLYSDKDSPDDEGFQESINS</sequence>
<dbReference type="CDD" id="cd03256">
    <property type="entry name" value="ABC_PhnC_transporter"/>
    <property type="match status" value="1"/>
</dbReference>
<keyword evidence="4" id="KW-0067">ATP-binding</keyword>
<dbReference type="PROSITE" id="PS50893">
    <property type="entry name" value="ABC_TRANSPORTER_2"/>
    <property type="match status" value="1"/>
</dbReference>
<dbReference type="eggNOG" id="COG3638">
    <property type="taxonomic scope" value="Bacteria"/>
</dbReference>
<evidence type="ECO:0000256" key="2">
    <source>
        <dbReference type="ARBA" id="ARBA00022475"/>
    </source>
</evidence>
<dbReference type="InterPro" id="IPR027417">
    <property type="entry name" value="P-loop_NTPase"/>
</dbReference>
<name>B2IZW7_NOSP7</name>
<dbReference type="GO" id="GO:0016887">
    <property type="term" value="F:ATP hydrolysis activity"/>
    <property type="evidence" value="ECO:0007669"/>
    <property type="project" value="InterPro"/>
</dbReference>
<dbReference type="PhylomeDB" id="B2IZW7"/>
<gene>
    <name evidence="9" type="ordered locus">Npun_F3298</name>
</gene>
<evidence type="ECO:0000256" key="7">
    <source>
        <dbReference type="ARBA" id="ARBA00023136"/>
    </source>
</evidence>
<feature type="domain" description="ABC transporter" evidence="8">
    <location>
        <begin position="2"/>
        <end position="244"/>
    </location>
</feature>
<evidence type="ECO:0000256" key="6">
    <source>
        <dbReference type="ARBA" id="ARBA00022967"/>
    </source>
</evidence>
<dbReference type="SMART" id="SM00382">
    <property type="entry name" value="AAA"/>
    <property type="match status" value="1"/>
</dbReference>
<keyword evidence="5" id="KW-0918">Phosphonate transport</keyword>
<protein>
    <submittedName>
        <fullName evidence="9">Phosphonate ABC transporter, ATPase subunit</fullName>
    </submittedName>
</protein>
<proteinExistence type="predicted"/>
<keyword evidence="10" id="KW-1185">Reference proteome</keyword>
<organism evidence="9 10">
    <name type="scientific">Nostoc punctiforme (strain ATCC 29133 / PCC 73102)</name>
    <dbReference type="NCBI Taxonomy" id="63737"/>
    <lineage>
        <taxon>Bacteria</taxon>
        <taxon>Bacillati</taxon>
        <taxon>Cyanobacteriota</taxon>
        <taxon>Cyanophyceae</taxon>
        <taxon>Nostocales</taxon>
        <taxon>Nostocaceae</taxon>
        <taxon>Nostoc</taxon>
    </lineage>
</organism>
<dbReference type="PROSITE" id="PS00211">
    <property type="entry name" value="ABC_TRANSPORTER_1"/>
    <property type="match status" value="1"/>
</dbReference>
<dbReference type="KEGG" id="npu:Npun_F3298"/>
<dbReference type="STRING" id="63737.Npun_F3298"/>
<dbReference type="InterPro" id="IPR050086">
    <property type="entry name" value="MetN_ABC_transporter-like"/>
</dbReference>
<dbReference type="EnsemblBacteria" id="ACC81738">
    <property type="protein sequence ID" value="ACC81738"/>
    <property type="gene ID" value="Npun_F3298"/>
</dbReference>
<keyword evidence="2" id="KW-1003">Cell membrane</keyword>
<dbReference type="PANTHER" id="PTHR43166:SF6">
    <property type="entry name" value="PHOSPHONATES IMPORT ATP-BINDING PROTEIN PHNC"/>
    <property type="match status" value="1"/>
</dbReference>
<dbReference type="HOGENOM" id="CLU_000604_1_22_3"/>
<keyword evidence="7" id="KW-0472">Membrane</keyword>
<dbReference type="InterPro" id="IPR012693">
    <property type="entry name" value="ABC_transpr_PhnC"/>
</dbReference>
<accession>B2IZW7</accession>
<dbReference type="SUPFAM" id="SSF52540">
    <property type="entry name" value="P-loop containing nucleoside triphosphate hydrolases"/>
    <property type="match status" value="1"/>
</dbReference>
<evidence type="ECO:0000259" key="8">
    <source>
        <dbReference type="PROSITE" id="PS50893"/>
    </source>
</evidence>
<dbReference type="PANTHER" id="PTHR43166">
    <property type="entry name" value="AMINO ACID IMPORT ATP-BINDING PROTEIN"/>
    <property type="match status" value="1"/>
</dbReference>
<dbReference type="AlphaFoldDB" id="B2IZW7"/>
<evidence type="ECO:0000256" key="1">
    <source>
        <dbReference type="ARBA" id="ARBA00022448"/>
    </source>
</evidence>
<dbReference type="Proteomes" id="UP000001191">
    <property type="component" value="Chromosome"/>
</dbReference>
<evidence type="ECO:0000313" key="9">
    <source>
        <dbReference type="EMBL" id="ACC81738.1"/>
    </source>
</evidence>
<dbReference type="NCBIfam" id="TIGR02315">
    <property type="entry name" value="ABC_phnC"/>
    <property type="match status" value="1"/>
</dbReference>
<dbReference type="SMR" id="B2IZW7"/>
<keyword evidence="1" id="KW-0813">Transport</keyword>
<dbReference type="Gene3D" id="3.40.50.300">
    <property type="entry name" value="P-loop containing nucleotide triphosphate hydrolases"/>
    <property type="match status" value="1"/>
</dbReference>
<evidence type="ECO:0000256" key="4">
    <source>
        <dbReference type="ARBA" id="ARBA00022840"/>
    </source>
</evidence>
<dbReference type="GO" id="GO:0016020">
    <property type="term" value="C:membrane"/>
    <property type="evidence" value="ECO:0007669"/>
    <property type="project" value="InterPro"/>
</dbReference>
<dbReference type="GO" id="GO:0005524">
    <property type="term" value="F:ATP binding"/>
    <property type="evidence" value="ECO:0007669"/>
    <property type="project" value="UniProtKB-KW"/>
</dbReference>
<evidence type="ECO:0000256" key="3">
    <source>
        <dbReference type="ARBA" id="ARBA00022741"/>
    </source>
</evidence>
<dbReference type="InterPro" id="IPR017871">
    <property type="entry name" value="ABC_transporter-like_CS"/>
</dbReference>
<dbReference type="InterPro" id="IPR003439">
    <property type="entry name" value="ABC_transporter-like_ATP-bd"/>
</dbReference>
<evidence type="ECO:0000256" key="5">
    <source>
        <dbReference type="ARBA" id="ARBA00022885"/>
    </source>
</evidence>
<dbReference type="RefSeq" id="WP_012409717.1">
    <property type="nucleotide sequence ID" value="NC_010628.1"/>
</dbReference>
<reference evidence="9 10" key="2">
    <citation type="journal article" date="2013" name="Plant Physiol.">
        <title>A Nostoc punctiforme Sugar Transporter Necessary to Establish a Cyanobacterium-Plant Symbiosis.</title>
        <authorList>
            <person name="Ekman M."/>
            <person name="Picossi S."/>
            <person name="Campbell E.L."/>
            <person name="Meeks J.C."/>
            <person name="Flores E."/>
        </authorList>
    </citation>
    <scope>NUCLEOTIDE SEQUENCE [LARGE SCALE GENOMIC DNA]</scope>
    <source>
        <strain evidence="10">ATCC 29133 / PCC 73102</strain>
    </source>
</reference>
<evidence type="ECO:0000313" key="10">
    <source>
        <dbReference type="Proteomes" id="UP000001191"/>
    </source>
</evidence>
<dbReference type="Pfam" id="PF00005">
    <property type="entry name" value="ABC_tran"/>
    <property type="match status" value="1"/>
</dbReference>
<dbReference type="InterPro" id="IPR003593">
    <property type="entry name" value="AAA+_ATPase"/>
</dbReference>
<dbReference type="EMBL" id="CP001037">
    <property type="protein sequence ID" value="ACC81738.1"/>
    <property type="molecule type" value="Genomic_DNA"/>
</dbReference>
<dbReference type="GO" id="GO:0015416">
    <property type="term" value="F:ABC-type phosphonate transporter activity"/>
    <property type="evidence" value="ECO:0007669"/>
    <property type="project" value="InterPro"/>
</dbReference>
<keyword evidence="6" id="KW-1278">Translocase</keyword>
<dbReference type="OrthoDB" id="9802264at2"/>
<reference evidence="10" key="1">
    <citation type="submission" date="2008-04" db="EMBL/GenBank/DDBJ databases">
        <title>Complete sequence of chromosome of Nostoc punctiforme ATCC 29133.</title>
        <authorList>
            <consortium name="US DOE Joint Genome Institute"/>
            <person name="Copeland A."/>
            <person name="Lucas S."/>
            <person name="Lapidus A."/>
            <person name="Glavina del Rio T."/>
            <person name="Dalin E."/>
            <person name="Tice H."/>
            <person name="Pitluck S."/>
            <person name="Chain P."/>
            <person name="Malfatti S."/>
            <person name="Shin M."/>
            <person name="Vergez L."/>
            <person name="Schmutz J."/>
            <person name="Larimer F."/>
            <person name="Land M."/>
            <person name="Hauser L."/>
            <person name="Kyrpides N."/>
            <person name="Kim E."/>
            <person name="Meeks J.C."/>
            <person name="Elhai J."/>
            <person name="Campbell E.L."/>
            <person name="Thiel T."/>
            <person name="Longmire J."/>
            <person name="Potts M."/>
            <person name="Atlas R."/>
        </authorList>
    </citation>
    <scope>NUCLEOTIDE SEQUENCE [LARGE SCALE GENOMIC DNA]</scope>
    <source>
        <strain evidence="10">ATCC 29133 / PCC 73102</strain>
    </source>
</reference>